<organism evidence="1 2">
    <name type="scientific">Falsiporphyromonas endometrii</name>
    <dbReference type="NCBI Taxonomy" id="1387297"/>
    <lineage>
        <taxon>Bacteria</taxon>
        <taxon>Pseudomonadati</taxon>
        <taxon>Bacteroidota</taxon>
        <taxon>Bacteroidia</taxon>
        <taxon>Bacteroidales</taxon>
        <taxon>Porphyromonadaceae</taxon>
        <taxon>Falsiporphyromonas</taxon>
    </lineage>
</organism>
<protein>
    <recommendedName>
        <fullName evidence="3">Uracil-DNA glycosylase-like domain-containing protein</fullName>
    </recommendedName>
</protein>
<name>A0ABV9K980_9PORP</name>
<evidence type="ECO:0000313" key="1">
    <source>
        <dbReference type="EMBL" id="MFC4666568.1"/>
    </source>
</evidence>
<dbReference type="Proteomes" id="UP001596020">
    <property type="component" value="Unassembled WGS sequence"/>
</dbReference>
<sequence length="194" mass="21935">MSNIVFHPFVGKNYQAGINDKRILVLGESHYCASTSDVRPTLTTEIIEDLFDPKSPHEGYKTTYIKFIQALAGRDLSFQEREELWNRLAFYNYVQVPMVGPRVAPSSADFANSEDAFFQVLKQLDPDKIIVWGKRLFENMPATGFQGPDISIPGFSPANTWIYSNGSKDILTIPINHPSSGFDSAYWHSVMCFK</sequence>
<dbReference type="EMBL" id="JBHSGO010000207">
    <property type="protein sequence ID" value="MFC4666568.1"/>
    <property type="molecule type" value="Genomic_DNA"/>
</dbReference>
<keyword evidence="2" id="KW-1185">Reference proteome</keyword>
<reference evidence="2" key="1">
    <citation type="journal article" date="2019" name="Int. J. Syst. Evol. Microbiol.">
        <title>The Global Catalogue of Microorganisms (GCM) 10K type strain sequencing project: providing services to taxonomists for standard genome sequencing and annotation.</title>
        <authorList>
            <consortium name="The Broad Institute Genomics Platform"/>
            <consortium name="The Broad Institute Genome Sequencing Center for Infectious Disease"/>
            <person name="Wu L."/>
            <person name="Ma J."/>
        </authorList>
    </citation>
    <scope>NUCLEOTIDE SEQUENCE [LARGE SCALE GENOMIC DNA]</scope>
    <source>
        <strain evidence="2">CGMCC 4.7357</strain>
    </source>
</reference>
<evidence type="ECO:0008006" key="3">
    <source>
        <dbReference type="Google" id="ProtNLM"/>
    </source>
</evidence>
<comment type="caution">
    <text evidence="1">The sequence shown here is derived from an EMBL/GenBank/DDBJ whole genome shotgun (WGS) entry which is preliminary data.</text>
</comment>
<proteinExistence type="predicted"/>
<dbReference type="RefSeq" id="WP_380079761.1">
    <property type="nucleotide sequence ID" value="NZ_JBHSGO010000207.1"/>
</dbReference>
<gene>
    <name evidence="1" type="ORF">ACFO3G_08180</name>
</gene>
<evidence type="ECO:0000313" key="2">
    <source>
        <dbReference type="Proteomes" id="UP001596020"/>
    </source>
</evidence>
<accession>A0ABV9K980</accession>